<dbReference type="VEuPathDB" id="AmoebaDB:NfTy_001990"/>
<gene>
    <name evidence="2" type="ORF">FDP41_000554</name>
</gene>
<evidence type="ECO:0000256" key="1">
    <source>
        <dbReference type="SAM" id="MobiDB-lite"/>
    </source>
</evidence>
<proteinExistence type="predicted"/>
<reference evidence="2 3" key="1">
    <citation type="journal article" date="2019" name="Sci. Rep.">
        <title>Nanopore sequencing improves the draft genome of the human pathogenic amoeba Naegleria fowleri.</title>
        <authorList>
            <person name="Liechti N."/>
            <person name="Schurch N."/>
            <person name="Bruggmann R."/>
            <person name="Wittwer M."/>
        </authorList>
    </citation>
    <scope>NUCLEOTIDE SEQUENCE [LARGE SCALE GENOMIC DNA]</scope>
    <source>
        <strain evidence="2 3">ATCC 30894</strain>
    </source>
</reference>
<evidence type="ECO:0000313" key="3">
    <source>
        <dbReference type="Proteomes" id="UP000444721"/>
    </source>
</evidence>
<accession>A0A6A5CH90</accession>
<feature type="region of interest" description="Disordered" evidence="1">
    <location>
        <begin position="31"/>
        <end position="78"/>
    </location>
</feature>
<name>A0A6A5CH90_NAEFO</name>
<organism evidence="2 3">
    <name type="scientific">Naegleria fowleri</name>
    <name type="common">Brain eating amoeba</name>
    <dbReference type="NCBI Taxonomy" id="5763"/>
    <lineage>
        <taxon>Eukaryota</taxon>
        <taxon>Discoba</taxon>
        <taxon>Heterolobosea</taxon>
        <taxon>Tetramitia</taxon>
        <taxon>Eutetramitia</taxon>
        <taxon>Vahlkampfiidae</taxon>
        <taxon>Naegleria</taxon>
    </lineage>
</organism>
<protein>
    <submittedName>
        <fullName evidence="2">Uncharacterized protein</fullName>
    </submittedName>
</protein>
<evidence type="ECO:0000313" key="2">
    <source>
        <dbReference type="EMBL" id="KAF0984655.1"/>
    </source>
</evidence>
<dbReference type="VEuPathDB" id="AmoebaDB:NF0126840"/>
<feature type="compositionally biased region" description="Low complexity" evidence="1">
    <location>
        <begin position="65"/>
        <end position="78"/>
    </location>
</feature>
<feature type="compositionally biased region" description="Low complexity" evidence="1">
    <location>
        <begin position="33"/>
        <end position="48"/>
    </location>
</feature>
<dbReference type="OMA" id="DAVMNAN"/>
<dbReference type="RefSeq" id="XP_044569368.1">
    <property type="nucleotide sequence ID" value="XM_044709075.1"/>
</dbReference>
<comment type="caution">
    <text evidence="2">The sequence shown here is derived from an EMBL/GenBank/DDBJ whole genome shotgun (WGS) entry which is preliminary data.</text>
</comment>
<dbReference type="GeneID" id="68107772"/>
<feature type="region of interest" description="Disordered" evidence="1">
    <location>
        <begin position="139"/>
        <end position="161"/>
    </location>
</feature>
<dbReference type="AlphaFoldDB" id="A0A6A5CH90"/>
<dbReference type="EMBL" id="VFQX01000002">
    <property type="protein sequence ID" value="KAF0984655.1"/>
    <property type="molecule type" value="Genomic_DNA"/>
</dbReference>
<sequence>MLHHHHCVDPQRREYQSSLFRRDFISFWGGKPSSSNNSNENAKNTSEKQASSTDPSKEEVTGKNTTTSTSSSSAGSSSSWIGGITSGVLSTVKDTVSSTTDAVMNANVIQYINDLIHYLKTINITKLESEAKEKALTTLQHASQHQEQVSDHNEGDAKTEQARIDNENERKLLLSFKDVFQNQDHPLHHMNIEKSGLSKLLNLIPFFSYVELMFKYVVYQTMNLVFEAVVYGNFLSKEQKQQVVNEFSSIIIKNSLDPMSMAIELVEYSSQKLGADEQVSKQLAYVTSLLPYMKKVASFVKKFK</sequence>
<dbReference type="OrthoDB" id="10384759at2759"/>
<feature type="compositionally biased region" description="Basic and acidic residues" evidence="1">
    <location>
        <begin position="148"/>
        <end position="161"/>
    </location>
</feature>
<keyword evidence="3" id="KW-1185">Reference proteome</keyword>
<dbReference type="Proteomes" id="UP000444721">
    <property type="component" value="Unassembled WGS sequence"/>
</dbReference>
<dbReference type="VEuPathDB" id="AmoebaDB:FDP41_000554"/>